<keyword evidence="3" id="KW-1185">Reference proteome</keyword>
<accession>A0ABS4NWJ1</accession>
<sequence>MRKPLIMLLSILFSMSVLAGCSASSSGSQASGHEPNLEVSFTEGSALKSAFTDSGVSGMTGVLENAQLRLFMDEATGGIAVKNLSDGTVWYSNPLDREADAKASGDNKDLLSAQLKLDFYNNLGQVSSVNSYTDSVAHKQMKMELTPEGVKVFYQFGTTAATAEDLPMKMGKERFEEKIMSKMDKTGQRTMKIAYTFDEENGVYTRNDEALKGLQLERTLKGFEKAGYTEEDLQQDIAENKLSQTKPAPRIFQLAIEYALDGDQLVVKVPAADIRYPADYPVNDISLLSFLGAGGSKDSGSILVPDGSGALIHFNNGKIRYPAYKQAVYGVDGTMETTDAYAQQQEVKLPVFGLIREEGAMLGIIEQGASLATINADTSGRLNGYNYVYPSFTLIAKGDLTLTSSDQNRTLPKFQQEPPKTDYVVRYAFLSGAEASYPGMARYYQSYLAEHGGLPEAQPAASAEAPVNTPFYLELVGGITKTKHVLGIPYQSLEALTTFEEAQSILEQMKQRGIDHIKLKYAGWFNRGLDHKVPDRLSVDQAIGGSKGLNRLAAYAKEQDIQLFPDVALLRANQTSGFRINQKASRMLSEIPAAVYPYNMALNRRDRSFTPAYIISPSRIGGYVDATLKEIAPFQTGGISLRDMADQLNSDFRKNQEIDRSASEQISVQSLEKITGQSLRILADGGNAYALPYLSDITDAPVSSSRFKLEDEEIPFYPMVVRGYVNYTGKPYNLSTFTNPRQYILKSLEYGSGIYYEWMYAPNYKVKDTDYDNLYAVNYEQWINQAADMYTEVNGVMKNVQNQRLTGHEKLADGVYKSTYGNGMSVIVNYNKTAVLAEGRTVEAESYITGGEQS</sequence>
<feature type="chain" id="PRO_5045284697" evidence="1">
    <location>
        <begin position="20"/>
        <end position="854"/>
    </location>
</feature>
<name>A0ABS4NWJ1_9BACL</name>
<dbReference type="Pfam" id="PF18952">
    <property type="entry name" value="DUF5696"/>
    <property type="match status" value="1"/>
</dbReference>
<feature type="signal peptide" evidence="1">
    <location>
        <begin position="1"/>
        <end position="19"/>
    </location>
</feature>
<dbReference type="Proteomes" id="UP000773462">
    <property type="component" value="Unassembled WGS sequence"/>
</dbReference>
<comment type="caution">
    <text evidence="2">The sequence shown here is derived from an EMBL/GenBank/DDBJ whole genome shotgun (WGS) entry which is preliminary data.</text>
</comment>
<proteinExistence type="predicted"/>
<evidence type="ECO:0000313" key="3">
    <source>
        <dbReference type="Proteomes" id="UP000773462"/>
    </source>
</evidence>
<dbReference type="PROSITE" id="PS51257">
    <property type="entry name" value="PROKAR_LIPOPROTEIN"/>
    <property type="match status" value="1"/>
</dbReference>
<reference evidence="2 3" key="1">
    <citation type="submission" date="2021-03" db="EMBL/GenBank/DDBJ databases">
        <title>Genomic Encyclopedia of Type Strains, Phase IV (KMG-IV): sequencing the most valuable type-strain genomes for metagenomic binning, comparative biology and taxonomic classification.</title>
        <authorList>
            <person name="Goeker M."/>
        </authorList>
    </citation>
    <scope>NUCLEOTIDE SEQUENCE [LARGE SCALE GENOMIC DNA]</scope>
    <source>
        <strain evidence="2 3">DSM 101953</strain>
    </source>
</reference>
<keyword evidence="1" id="KW-0732">Signal</keyword>
<gene>
    <name evidence="2" type="ORF">J2Z70_003813</name>
</gene>
<dbReference type="InterPro" id="IPR043751">
    <property type="entry name" value="DUF5696"/>
</dbReference>
<protein>
    <submittedName>
        <fullName evidence="2">Uncharacterized protein</fullName>
    </submittedName>
</protein>
<dbReference type="EMBL" id="JAGGLV010000012">
    <property type="protein sequence ID" value="MBP2113652.1"/>
    <property type="molecule type" value="Genomic_DNA"/>
</dbReference>
<evidence type="ECO:0000313" key="2">
    <source>
        <dbReference type="EMBL" id="MBP2113652.1"/>
    </source>
</evidence>
<evidence type="ECO:0000256" key="1">
    <source>
        <dbReference type="SAM" id="SignalP"/>
    </source>
</evidence>
<dbReference type="RefSeq" id="WP_209875788.1">
    <property type="nucleotide sequence ID" value="NZ_JAGGLV010000012.1"/>
</dbReference>
<organism evidence="2 3">
    <name type="scientific">Paenibacillus silagei</name>
    <dbReference type="NCBI Taxonomy" id="1670801"/>
    <lineage>
        <taxon>Bacteria</taxon>
        <taxon>Bacillati</taxon>
        <taxon>Bacillota</taxon>
        <taxon>Bacilli</taxon>
        <taxon>Bacillales</taxon>
        <taxon>Paenibacillaceae</taxon>
        <taxon>Paenibacillus</taxon>
    </lineage>
</organism>